<comment type="caution">
    <text evidence="2">The sequence shown here is derived from an EMBL/GenBank/DDBJ whole genome shotgun (WGS) entry which is preliminary data.</text>
</comment>
<dbReference type="AlphaFoldDB" id="A0A2S5TA42"/>
<dbReference type="OrthoDB" id="5739879at2"/>
<evidence type="ECO:0000256" key="1">
    <source>
        <dbReference type="SAM" id="MobiDB-lite"/>
    </source>
</evidence>
<organism evidence="2 3">
    <name type="scientific">Solimonas fluminis</name>
    <dbReference type="NCBI Taxonomy" id="2086571"/>
    <lineage>
        <taxon>Bacteria</taxon>
        <taxon>Pseudomonadati</taxon>
        <taxon>Pseudomonadota</taxon>
        <taxon>Gammaproteobacteria</taxon>
        <taxon>Nevskiales</taxon>
        <taxon>Nevskiaceae</taxon>
        <taxon>Solimonas</taxon>
    </lineage>
</organism>
<protein>
    <submittedName>
        <fullName evidence="2">Uncharacterized protein</fullName>
    </submittedName>
</protein>
<dbReference type="RefSeq" id="WP_104232396.1">
    <property type="nucleotide sequence ID" value="NZ_PSNW01000019.1"/>
</dbReference>
<evidence type="ECO:0000313" key="3">
    <source>
        <dbReference type="Proteomes" id="UP000238220"/>
    </source>
</evidence>
<proteinExistence type="predicted"/>
<feature type="region of interest" description="Disordered" evidence="1">
    <location>
        <begin position="57"/>
        <end position="80"/>
    </location>
</feature>
<dbReference type="Proteomes" id="UP000238220">
    <property type="component" value="Unassembled WGS sequence"/>
</dbReference>
<dbReference type="EMBL" id="PSNW01000019">
    <property type="protein sequence ID" value="PPE71861.1"/>
    <property type="molecule type" value="Genomic_DNA"/>
</dbReference>
<evidence type="ECO:0000313" key="2">
    <source>
        <dbReference type="EMBL" id="PPE71861.1"/>
    </source>
</evidence>
<reference evidence="2 3" key="1">
    <citation type="submission" date="2018-02" db="EMBL/GenBank/DDBJ databases">
        <title>Genome sequencing of Solimonas sp. HR-BB.</title>
        <authorList>
            <person name="Lee Y."/>
            <person name="Jeon C.O."/>
        </authorList>
    </citation>
    <scope>NUCLEOTIDE SEQUENCE [LARGE SCALE GENOMIC DNA]</scope>
    <source>
        <strain evidence="2 3">HR-BB</strain>
    </source>
</reference>
<gene>
    <name evidence="2" type="ORF">C3942_21335</name>
</gene>
<accession>A0A2S5TA42</accession>
<keyword evidence="3" id="KW-1185">Reference proteome</keyword>
<name>A0A2S5TA42_9GAMM</name>
<sequence>MIGMDGGDKCPFSFNFDPASFKVGDTVSYRVPKLGDFPFAAQIVAVHADHLEIVDPGEPGKVMRATRESRPVVSDAEALA</sequence>